<dbReference type="PANTHER" id="PTHR42885:SF2">
    <property type="entry name" value="HISTIDINOL-PHOSPHATE AMINOTRANSFERASE"/>
    <property type="match status" value="1"/>
</dbReference>
<keyword evidence="10 12" id="KW-0368">Histidine biosynthesis</keyword>
<feature type="domain" description="Aminotransferase class I/classII large" evidence="13">
    <location>
        <begin position="56"/>
        <end position="353"/>
    </location>
</feature>
<organism evidence="14 15">
    <name type="scientific">Arenibacter echinorum</name>
    <dbReference type="NCBI Taxonomy" id="440515"/>
    <lineage>
        <taxon>Bacteria</taxon>
        <taxon>Pseudomonadati</taxon>
        <taxon>Bacteroidota</taxon>
        <taxon>Flavobacteriia</taxon>
        <taxon>Flavobacteriales</taxon>
        <taxon>Flavobacteriaceae</taxon>
        <taxon>Arenibacter</taxon>
    </lineage>
</organism>
<dbReference type="CDD" id="cd00609">
    <property type="entry name" value="AAT_like"/>
    <property type="match status" value="1"/>
</dbReference>
<keyword evidence="9 12" id="KW-0663">Pyridoxal phosphate</keyword>
<evidence type="ECO:0000256" key="11">
    <source>
        <dbReference type="ARBA" id="ARBA00047481"/>
    </source>
</evidence>
<dbReference type="Gene3D" id="3.90.1150.10">
    <property type="entry name" value="Aspartate Aminotransferase, domain 1"/>
    <property type="match status" value="1"/>
</dbReference>
<comment type="pathway">
    <text evidence="3">Lipid metabolism.</text>
</comment>
<dbReference type="InterPro" id="IPR004839">
    <property type="entry name" value="Aminotransferase_I/II_large"/>
</dbReference>
<evidence type="ECO:0000256" key="2">
    <source>
        <dbReference type="ARBA" id="ARBA00005011"/>
    </source>
</evidence>
<dbReference type="InterPro" id="IPR015421">
    <property type="entry name" value="PyrdxlP-dep_Trfase_major"/>
</dbReference>
<dbReference type="Proteomes" id="UP000249696">
    <property type="component" value="Unassembled WGS sequence"/>
</dbReference>
<dbReference type="EC" id="2.6.1.9" evidence="12"/>
<dbReference type="GO" id="GO:0030170">
    <property type="term" value="F:pyridoxal phosphate binding"/>
    <property type="evidence" value="ECO:0007669"/>
    <property type="project" value="InterPro"/>
</dbReference>
<evidence type="ECO:0000256" key="6">
    <source>
        <dbReference type="ARBA" id="ARBA00022576"/>
    </source>
</evidence>
<keyword evidence="7 12" id="KW-0028">Amino-acid biosynthesis</keyword>
<comment type="caution">
    <text evidence="14">The sequence shown here is derived from an EMBL/GenBank/DDBJ whole genome shotgun (WGS) entry which is preliminary data.</text>
</comment>
<dbReference type="Pfam" id="PF00155">
    <property type="entry name" value="Aminotran_1_2"/>
    <property type="match status" value="1"/>
</dbReference>
<dbReference type="SUPFAM" id="SSF53383">
    <property type="entry name" value="PLP-dependent transferases"/>
    <property type="match status" value="1"/>
</dbReference>
<keyword evidence="8 12" id="KW-0808">Transferase</keyword>
<comment type="pathway">
    <text evidence="2 12">Amino-acid biosynthesis; L-histidine biosynthesis; L-histidine from 5-phospho-alpha-D-ribose 1-diphosphate: step 7/9.</text>
</comment>
<dbReference type="InterPro" id="IPR015422">
    <property type="entry name" value="PyrdxlP-dep_Trfase_small"/>
</dbReference>
<reference evidence="14 15" key="1">
    <citation type="submission" date="2018-06" db="EMBL/GenBank/DDBJ databases">
        <title>Genomic Encyclopedia of Archaeal and Bacterial Type Strains, Phase II (KMG-II): from individual species to whole genera.</title>
        <authorList>
            <person name="Goeker M."/>
        </authorList>
    </citation>
    <scope>NUCLEOTIDE SEQUENCE [LARGE SCALE GENOMIC DNA]</scope>
    <source>
        <strain evidence="14 15">DSM 23522</strain>
    </source>
</reference>
<evidence type="ECO:0000313" key="14">
    <source>
        <dbReference type="EMBL" id="RAJ12693.1"/>
    </source>
</evidence>
<evidence type="ECO:0000313" key="15">
    <source>
        <dbReference type="Proteomes" id="UP000249696"/>
    </source>
</evidence>
<comment type="similarity">
    <text evidence="4 12">Belongs to the class-II pyridoxal-phosphate-dependent aminotransferase family. Histidinol-phosphate aminotransferase subfamily.</text>
</comment>
<dbReference type="GO" id="GO:0000105">
    <property type="term" value="P:L-histidine biosynthetic process"/>
    <property type="evidence" value="ECO:0007669"/>
    <property type="project" value="UniProtKB-UniRule"/>
</dbReference>
<dbReference type="PROSITE" id="PS00599">
    <property type="entry name" value="AA_TRANSFER_CLASS_2"/>
    <property type="match status" value="1"/>
</dbReference>
<accession>A0A327RB49</accession>
<evidence type="ECO:0000256" key="8">
    <source>
        <dbReference type="ARBA" id="ARBA00022679"/>
    </source>
</evidence>
<dbReference type="Gene3D" id="3.40.640.10">
    <property type="entry name" value="Type I PLP-dependent aspartate aminotransferase-like (Major domain)"/>
    <property type="match status" value="1"/>
</dbReference>
<dbReference type="AlphaFoldDB" id="A0A327RB49"/>
<dbReference type="EMBL" id="QLLN01000003">
    <property type="protein sequence ID" value="RAJ12693.1"/>
    <property type="molecule type" value="Genomic_DNA"/>
</dbReference>
<dbReference type="PANTHER" id="PTHR42885">
    <property type="entry name" value="HISTIDINOL-PHOSPHATE AMINOTRANSFERASE-RELATED"/>
    <property type="match status" value="1"/>
</dbReference>
<proteinExistence type="inferred from homology"/>
<evidence type="ECO:0000256" key="3">
    <source>
        <dbReference type="ARBA" id="ARBA00005189"/>
    </source>
</evidence>
<evidence type="ECO:0000256" key="9">
    <source>
        <dbReference type="ARBA" id="ARBA00022898"/>
    </source>
</evidence>
<evidence type="ECO:0000256" key="12">
    <source>
        <dbReference type="HAMAP-Rule" id="MF_01023"/>
    </source>
</evidence>
<dbReference type="UniPathway" id="UPA00031">
    <property type="reaction ID" value="UER00012"/>
</dbReference>
<keyword evidence="6 12" id="KW-0032">Aminotransferase</keyword>
<protein>
    <recommendedName>
        <fullName evidence="12">Histidinol-phosphate aminotransferase</fullName>
        <ecNumber evidence="12">2.6.1.9</ecNumber>
    </recommendedName>
    <alternativeName>
        <fullName evidence="12">Imidazole acetol-phosphate transaminase</fullName>
    </alternativeName>
</protein>
<dbReference type="HAMAP" id="MF_01023">
    <property type="entry name" value="HisC_aminotrans_2"/>
    <property type="match status" value="1"/>
</dbReference>
<evidence type="ECO:0000256" key="1">
    <source>
        <dbReference type="ARBA" id="ARBA00001933"/>
    </source>
</evidence>
<sequence>MAKSIKKMKTKIFNINNIVRENVKGLSPYSSARDEYVSDGSKMVFLDANENPFETGVNRYPDPHQRRLKEVLAEKKGVSTQQLLLGNGSDEVLDLIFRAFCEPKEDNIISLPPTYGMYKVLAGINNVENREVLLTKEFEPNVAEILKVADGKSKLLFLCSPNNPTGNSFSSSSVRELLDNFNGLVVVDEAYVDFSSEKSWITELSNYPNLVVTQTLSKAYGMAGIRLGTCYASEEIISILNKIKPPYNVNELTQQRALERVLDANAVNLEVSDILTEREALVNVLGQVDFVDKIYPSDANFVLAKVDDATKRYNQLLKKGIVVRNRTTQPLCENTLRFTVGTKEENKILISALQNITTI</sequence>
<evidence type="ECO:0000256" key="5">
    <source>
        <dbReference type="ARBA" id="ARBA00011738"/>
    </source>
</evidence>
<comment type="catalytic activity">
    <reaction evidence="11 12">
        <text>L-histidinol phosphate + 2-oxoglutarate = 3-(imidazol-4-yl)-2-oxopropyl phosphate + L-glutamate</text>
        <dbReference type="Rhea" id="RHEA:23744"/>
        <dbReference type="ChEBI" id="CHEBI:16810"/>
        <dbReference type="ChEBI" id="CHEBI:29985"/>
        <dbReference type="ChEBI" id="CHEBI:57766"/>
        <dbReference type="ChEBI" id="CHEBI:57980"/>
        <dbReference type="EC" id="2.6.1.9"/>
    </reaction>
</comment>
<dbReference type="InterPro" id="IPR015424">
    <property type="entry name" value="PyrdxlP-dep_Trfase"/>
</dbReference>
<dbReference type="NCBIfam" id="TIGR01141">
    <property type="entry name" value="hisC"/>
    <property type="match status" value="1"/>
</dbReference>
<evidence type="ECO:0000259" key="13">
    <source>
        <dbReference type="Pfam" id="PF00155"/>
    </source>
</evidence>
<comment type="subunit">
    <text evidence="5 12">Homodimer.</text>
</comment>
<name>A0A327RB49_9FLAO</name>
<dbReference type="InterPro" id="IPR005861">
    <property type="entry name" value="HisP_aminotrans"/>
</dbReference>
<gene>
    <name evidence="12" type="primary">hisC</name>
    <name evidence="14" type="ORF">LV92_01929</name>
</gene>
<dbReference type="InterPro" id="IPR001917">
    <property type="entry name" value="Aminotrans_II_pyridoxalP_BS"/>
</dbReference>
<keyword evidence="15" id="KW-1185">Reference proteome</keyword>
<feature type="modified residue" description="N6-(pyridoxal phosphate)lysine" evidence="12">
    <location>
        <position position="218"/>
    </location>
</feature>
<evidence type="ECO:0000256" key="10">
    <source>
        <dbReference type="ARBA" id="ARBA00023102"/>
    </source>
</evidence>
<dbReference type="GO" id="GO:0004400">
    <property type="term" value="F:histidinol-phosphate transaminase activity"/>
    <property type="evidence" value="ECO:0007669"/>
    <property type="project" value="UniProtKB-UniRule"/>
</dbReference>
<evidence type="ECO:0000256" key="4">
    <source>
        <dbReference type="ARBA" id="ARBA00007970"/>
    </source>
</evidence>
<evidence type="ECO:0000256" key="7">
    <source>
        <dbReference type="ARBA" id="ARBA00022605"/>
    </source>
</evidence>
<comment type="cofactor">
    <cofactor evidence="1 12">
        <name>pyridoxal 5'-phosphate</name>
        <dbReference type="ChEBI" id="CHEBI:597326"/>
    </cofactor>
</comment>